<evidence type="ECO:0000256" key="2">
    <source>
        <dbReference type="ARBA" id="ARBA00022692"/>
    </source>
</evidence>
<accession>W4KD50</accession>
<dbReference type="Proteomes" id="UP000030671">
    <property type="component" value="Unassembled WGS sequence"/>
</dbReference>
<keyword evidence="2 5" id="KW-0812">Transmembrane</keyword>
<evidence type="ECO:0000256" key="3">
    <source>
        <dbReference type="ARBA" id="ARBA00022989"/>
    </source>
</evidence>
<name>W4KD50_HETIT</name>
<feature type="transmembrane region" description="Helical" evidence="5">
    <location>
        <begin position="33"/>
        <end position="54"/>
    </location>
</feature>
<keyword evidence="5" id="KW-0808">Transferase</keyword>
<comment type="similarity">
    <text evidence="5">Belongs to the class VI-like SAM-binding methyltransferase superfamily. Isoprenylcysteine carboxyl methyltransferase family.</text>
</comment>
<dbReference type="EMBL" id="KI925456">
    <property type="protein sequence ID" value="ETW83718.1"/>
    <property type="molecule type" value="Genomic_DNA"/>
</dbReference>
<protein>
    <recommendedName>
        <fullName evidence="5">Protein-S-isoprenylcysteine O-methyltransferase</fullName>
        <ecNumber evidence="5">2.1.1.100</ecNumber>
    </recommendedName>
</protein>
<dbReference type="Gene3D" id="1.20.120.1630">
    <property type="match status" value="1"/>
</dbReference>
<keyword evidence="5" id="KW-0256">Endoplasmic reticulum</keyword>
<evidence type="ECO:0000313" key="6">
    <source>
        <dbReference type="EMBL" id="ETW83718.1"/>
    </source>
</evidence>
<organism evidence="6 7">
    <name type="scientific">Heterobasidion irregulare (strain TC 32-1)</name>
    <dbReference type="NCBI Taxonomy" id="747525"/>
    <lineage>
        <taxon>Eukaryota</taxon>
        <taxon>Fungi</taxon>
        <taxon>Dikarya</taxon>
        <taxon>Basidiomycota</taxon>
        <taxon>Agaricomycotina</taxon>
        <taxon>Agaricomycetes</taxon>
        <taxon>Russulales</taxon>
        <taxon>Bondarzewiaceae</taxon>
        <taxon>Heterobasidion</taxon>
        <taxon>Heterobasidion annosum species complex</taxon>
    </lineage>
</organism>
<comment type="subcellular location">
    <subcellularLocation>
        <location evidence="5">Endoplasmic reticulum membrane</location>
        <topology evidence="5">Multi-pass membrane protein</topology>
    </subcellularLocation>
    <subcellularLocation>
        <location evidence="1">Membrane</location>
        <topology evidence="1">Multi-pass membrane protein</topology>
    </subcellularLocation>
</comment>
<dbReference type="Pfam" id="PF04140">
    <property type="entry name" value="ICMT"/>
    <property type="match status" value="1"/>
</dbReference>
<dbReference type="PANTHER" id="PTHR12714:SF9">
    <property type="entry name" value="PROTEIN-S-ISOPRENYLCYSTEINE O-METHYLTRANSFERASE"/>
    <property type="match status" value="1"/>
</dbReference>
<dbReference type="GO" id="GO:0005789">
    <property type="term" value="C:endoplasmic reticulum membrane"/>
    <property type="evidence" value="ECO:0007669"/>
    <property type="project" value="UniProtKB-SubCell"/>
</dbReference>
<dbReference type="HOGENOM" id="CLU_065200_6_2_1"/>
<keyword evidence="5" id="KW-0489">Methyltransferase</keyword>
<reference evidence="6 7" key="1">
    <citation type="journal article" date="2012" name="New Phytol.">
        <title>Insight into trade-off between wood decay and parasitism from the genome of a fungal forest pathogen.</title>
        <authorList>
            <person name="Olson A."/>
            <person name="Aerts A."/>
            <person name="Asiegbu F."/>
            <person name="Belbahri L."/>
            <person name="Bouzid O."/>
            <person name="Broberg A."/>
            <person name="Canback B."/>
            <person name="Coutinho P.M."/>
            <person name="Cullen D."/>
            <person name="Dalman K."/>
            <person name="Deflorio G."/>
            <person name="van Diepen L.T."/>
            <person name="Dunand C."/>
            <person name="Duplessis S."/>
            <person name="Durling M."/>
            <person name="Gonthier P."/>
            <person name="Grimwood J."/>
            <person name="Fossdal C.G."/>
            <person name="Hansson D."/>
            <person name="Henrissat B."/>
            <person name="Hietala A."/>
            <person name="Himmelstrand K."/>
            <person name="Hoffmeister D."/>
            <person name="Hogberg N."/>
            <person name="James T.Y."/>
            <person name="Karlsson M."/>
            <person name="Kohler A."/>
            <person name="Kues U."/>
            <person name="Lee Y.H."/>
            <person name="Lin Y.C."/>
            <person name="Lind M."/>
            <person name="Lindquist E."/>
            <person name="Lombard V."/>
            <person name="Lucas S."/>
            <person name="Lunden K."/>
            <person name="Morin E."/>
            <person name="Murat C."/>
            <person name="Park J."/>
            <person name="Raffaello T."/>
            <person name="Rouze P."/>
            <person name="Salamov A."/>
            <person name="Schmutz J."/>
            <person name="Solheim H."/>
            <person name="Stahlberg J."/>
            <person name="Velez H."/>
            <person name="de Vries R.P."/>
            <person name="Wiebenga A."/>
            <person name="Woodward S."/>
            <person name="Yakovlev I."/>
            <person name="Garbelotto M."/>
            <person name="Martin F."/>
            <person name="Grigoriev I.V."/>
            <person name="Stenlid J."/>
        </authorList>
    </citation>
    <scope>NUCLEOTIDE SEQUENCE [LARGE SCALE GENOMIC DNA]</scope>
    <source>
        <strain evidence="6 7">TC 32-1</strain>
    </source>
</reference>
<evidence type="ECO:0000256" key="4">
    <source>
        <dbReference type="ARBA" id="ARBA00023136"/>
    </source>
</evidence>
<gene>
    <name evidence="6" type="ORF">HETIRDRAFT_47639</name>
</gene>
<dbReference type="EC" id="2.1.1.100" evidence="5"/>
<keyword evidence="5" id="KW-0949">S-adenosyl-L-methionine</keyword>
<proteinExistence type="inferred from homology"/>
<dbReference type="PANTHER" id="PTHR12714">
    <property type="entry name" value="PROTEIN-S ISOPRENYLCYSTEINE O-METHYLTRANSFERASE"/>
    <property type="match status" value="1"/>
</dbReference>
<evidence type="ECO:0000256" key="1">
    <source>
        <dbReference type="ARBA" id="ARBA00004141"/>
    </source>
</evidence>
<keyword evidence="4 5" id="KW-0472">Membrane</keyword>
<sequence>MSIFIDLGLVLGHHDVSVYGRRLAPASDWSKGIALSFLFACSMLWLSGWIRLWCYRTLGRMFTYEVTLRDGHVLVTWGPYAYVRHPSYTGVVFGVLGTLLLHFGPGSWFYDGGWLETRGGLAYAGFWVGMEAYVLMCIMTRVPKEDGLLKSQFKDKWTAWAAKVPYRVVPGLY</sequence>
<dbReference type="RefSeq" id="XP_009543217.1">
    <property type="nucleotide sequence ID" value="XM_009544922.1"/>
</dbReference>
<feature type="transmembrane region" description="Helical" evidence="5">
    <location>
        <begin position="88"/>
        <end position="110"/>
    </location>
</feature>
<evidence type="ECO:0000256" key="5">
    <source>
        <dbReference type="RuleBase" id="RU362022"/>
    </source>
</evidence>
<dbReference type="InterPro" id="IPR007269">
    <property type="entry name" value="ICMT_MeTrfase"/>
</dbReference>
<dbReference type="KEGG" id="hir:HETIRDRAFT_47639"/>
<comment type="catalytic activity">
    <reaction evidence="5">
        <text>[protein]-C-terminal S-[(2E,6E)-farnesyl]-L-cysteine + S-adenosyl-L-methionine = [protein]-C-terminal S-[(2E,6E)-farnesyl]-L-cysteine methyl ester + S-adenosyl-L-homocysteine</text>
        <dbReference type="Rhea" id="RHEA:21672"/>
        <dbReference type="Rhea" id="RHEA-COMP:12125"/>
        <dbReference type="Rhea" id="RHEA-COMP:12126"/>
        <dbReference type="ChEBI" id="CHEBI:57856"/>
        <dbReference type="ChEBI" id="CHEBI:59789"/>
        <dbReference type="ChEBI" id="CHEBI:90510"/>
        <dbReference type="ChEBI" id="CHEBI:90511"/>
        <dbReference type="EC" id="2.1.1.100"/>
    </reaction>
</comment>
<dbReference type="InParanoid" id="W4KD50"/>
<feature type="transmembrane region" description="Helical" evidence="5">
    <location>
        <begin position="122"/>
        <end position="142"/>
    </location>
</feature>
<evidence type="ECO:0000313" key="7">
    <source>
        <dbReference type="Proteomes" id="UP000030671"/>
    </source>
</evidence>
<dbReference type="GO" id="GO:0004671">
    <property type="term" value="F:protein C-terminal S-isoprenylcysteine carboxyl O-methyltransferase activity"/>
    <property type="evidence" value="ECO:0007669"/>
    <property type="project" value="UniProtKB-EC"/>
</dbReference>
<comment type="caution">
    <text evidence="5">Lacks conserved residue(s) required for the propagation of feature annotation.</text>
</comment>
<dbReference type="AlphaFoldDB" id="W4KD50"/>
<dbReference type="OrthoDB" id="422086at2759"/>
<keyword evidence="3 5" id="KW-1133">Transmembrane helix</keyword>
<keyword evidence="7" id="KW-1185">Reference proteome</keyword>
<dbReference type="GeneID" id="20677680"/>
<dbReference type="GO" id="GO:0032259">
    <property type="term" value="P:methylation"/>
    <property type="evidence" value="ECO:0007669"/>
    <property type="project" value="UniProtKB-KW"/>
</dbReference>